<dbReference type="CDD" id="cd05233">
    <property type="entry name" value="SDR_c"/>
    <property type="match status" value="1"/>
</dbReference>
<feature type="compositionally biased region" description="Basic and acidic residues" evidence="2">
    <location>
        <begin position="348"/>
        <end position="376"/>
    </location>
</feature>
<accession>A0AAV7F6Y0</accession>
<dbReference type="AlphaFoldDB" id="A0AAV7F6Y0"/>
<gene>
    <name evidence="5" type="ORF">H6P81_001415</name>
</gene>
<dbReference type="Gene3D" id="3.40.50.720">
    <property type="entry name" value="NAD(P)-binding Rossmann-like Domain"/>
    <property type="match status" value="1"/>
</dbReference>
<dbReference type="PRINTS" id="PR00080">
    <property type="entry name" value="SDRFAMILY"/>
</dbReference>
<dbReference type="GO" id="GO:0003723">
    <property type="term" value="F:RNA binding"/>
    <property type="evidence" value="ECO:0007669"/>
    <property type="project" value="UniProtKB-UniRule"/>
</dbReference>
<dbReference type="SUPFAM" id="SSF51735">
    <property type="entry name" value="NAD(P)-binding Rossmann-fold domains"/>
    <property type="match status" value="1"/>
</dbReference>
<dbReference type="PROSITE" id="PS50828">
    <property type="entry name" value="SMR"/>
    <property type="match status" value="1"/>
</dbReference>
<organism evidence="5 6">
    <name type="scientific">Aristolochia fimbriata</name>
    <name type="common">White veined hardy Dutchman's pipe vine</name>
    <dbReference type="NCBI Taxonomy" id="158543"/>
    <lineage>
        <taxon>Eukaryota</taxon>
        <taxon>Viridiplantae</taxon>
        <taxon>Streptophyta</taxon>
        <taxon>Embryophyta</taxon>
        <taxon>Tracheophyta</taxon>
        <taxon>Spermatophyta</taxon>
        <taxon>Magnoliopsida</taxon>
        <taxon>Magnoliidae</taxon>
        <taxon>Piperales</taxon>
        <taxon>Aristolochiaceae</taxon>
        <taxon>Aristolochia</taxon>
    </lineage>
</organism>
<dbReference type="PANTHER" id="PTHR47812">
    <property type="entry name" value="SMR (SMALL MUTS RELATED) DOMAIN-CONTAINING PROTEIN"/>
    <property type="match status" value="1"/>
</dbReference>
<dbReference type="PROSITE" id="PS50102">
    <property type="entry name" value="RRM"/>
    <property type="match status" value="1"/>
</dbReference>
<dbReference type="InterPro" id="IPR013899">
    <property type="entry name" value="DUF1771"/>
</dbReference>
<evidence type="ECO:0000256" key="2">
    <source>
        <dbReference type="SAM" id="MobiDB-lite"/>
    </source>
</evidence>
<dbReference type="InterPro" id="IPR020904">
    <property type="entry name" value="Sc_DH/Rdtase_CS"/>
</dbReference>
<dbReference type="Pfam" id="PF00076">
    <property type="entry name" value="RRM_1"/>
    <property type="match status" value="1"/>
</dbReference>
<comment type="caution">
    <text evidence="5">The sequence shown here is derived from an EMBL/GenBank/DDBJ whole genome shotgun (WGS) entry which is preliminary data.</text>
</comment>
<dbReference type="Gene3D" id="3.30.70.330">
    <property type="match status" value="1"/>
</dbReference>
<feature type="domain" description="Smr" evidence="4">
    <location>
        <begin position="473"/>
        <end position="568"/>
    </location>
</feature>
<evidence type="ECO:0000259" key="4">
    <source>
        <dbReference type="PROSITE" id="PS50828"/>
    </source>
</evidence>
<reference evidence="5 6" key="1">
    <citation type="submission" date="2021-07" db="EMBL/GenBank/DDBJ databases">
        <title>The Aristolochia fimbriata genome: insights into angiosperm evolution, floral development and chemical biosynthesis.</title>
        <authorList>
            <person name="Jiao Y."/>
        </authorList>
    </citation>
    <scope>NUCLEOTIDE SEQUENCE [LARGE SCALE GENOMIC DNA]</scope>
    <source>
        <strain evidence="5">IBCAS-2021</strain>
        <tissue evidence="5">Leaf</tissue>
    </source>
</reference>
<dbReference type="Pfam" id="PF08590">
    <property type="entry name" value="DUF1771"/>
    <property type="match status" value="1"/>
</dbReference>
<feature type="region of interest" description="Disordered" evidence="2">
    <location>
        <begin position="500"/>
        <end position="521"/>
    </location>
</feature>
<keyword evidence="1" id="KW-0694">RNA-binding</keyword>
<dbReference type="InterPro" id="IPR002347">
    <property type="entry name" value="SDR_fam"/>
</dbReference>
<dbReference type="PRINTS" id="PR00081">
    <property type="entry name" value="GDHRDH"/>
</dbReference>
<dbReference type="SMART" id="SM00360">
    <property type="entry name" value="RRM"/>
    <property type="match status" value="1"/>
</dbReference>
<dbReference type="InterPro" id="IPR036063">
    <property type="entry name" value="Smr_dom_sf"/>
</dbReference>
<dbReference type="PANTHER" id="PTHR47812:SF2">
    <property type="entry name" value="SMR (SMALL MUTS RELATED) DOMAIN-CONTAINING PROTEIN"/>
    <property type="match status" value="1"/>
</dbReference>
<dbReference type="Pfam" id="PF00106">
    <property type="entry name" value="adh_short"/>
    <property type="match status" value="1"/>
</dbReference>
<evidence type="ECO:0000313" key="5">
    <source>
        <dbReference type="EMBL" id="KAG9456907.1"/>
    </source>
</evidence>
<dbReference type="PROSITE" id="PS00061">
    <property type="entry name" value="ADH_SHORT"/>
    <property type="match status" value="1"/>
</dbReference>
<dbReference type="InterPro" id="IPR000504">
    <property type="entry name" value="RRM_dom"/>
</dbReference>
<dbReference type="InterPro" id="IPR012677">
    <property type="entry name" value="Nucleotide-bd_a/b_plait_sf"/>
</dbReference>
<dbReference type="SMART" id="SM01162">
    <property type="entry name" value="DUF1771"/>
    <property type="match status" value="1"/>
</dbReference>
<dbReference type="InterPro" id="IPR002625">
    <property type="entry name" value="Smr_dom"/>
</dbReference>
<dbReference type="InterPro" id="IPR036291">
    <property type="entry name" value="NAD(P)-bd_dom_sf"/>
</dbReference>
<evidence type="ECO:0000259" key="3">
    <source>
        <dbReference type="PROSITE" id="PS50102"/>
    </source>
</evidence>
<dbReference type="Proteomes" id="UP000825729">
    <property type="component" value="Unassembled WGS sequence"/>
</dbReference>
<protein>
    <recommendedName>
        <fullName evidence="7">RRM domain-containing protein</fullName>
    </recommendedName>
</protein>
<feature type="domain" description="RRM" evidence="3">
    <location>
        <begin position="7"/>
        <end position="86"/>
    </location>
</feature>
<dbReference type="Gene3D" id="3.30.1370.110">
    <property type="match status" value="1"/>
</dbReference>
<name>A0AAV7F6Y0_ARIFI</name>
<proteinExistence type="predicted"/>
<evidence type="ECO:0000313" key="6">
    <source>
        <dbReference type="Proteomes" id="UP000825729"/>
    </source>
</evidence>
<dbReference type="SUPFAM" id="SSF160443">
    <property type="entry name" value="SMR domain-like"/>
    <property type="match status" value="1"/>
</dbReference>
<dbReference type="InterPro" id="IPR035979">
    <property type="entry name" value="RBD_domain_sf"/>
</dbReference>
<feature type="region of interest" description="Disordered" evidence="2">
    <location>
        <begin position="343"/>
        <end position="376"/>
    </location>
</feature>
<keyword evidence="6" id="KW-1185">Reference proteome</keyword>
<sequence length="807" mass="88909">MRGSPGCTVYIGNLDEKVSERMLYEIMIQAGRIVNLIIPREKETDRSKGYAFVEYGTEEIADYAVRLFSGLVSLCHRKLKFAISGQDKVPQNLGAHASPILNSFEKRFDVIHPNENENKNFQVPSNLSSSFKFSAYDQPLTSSFLRASPGLVSTASRSDLRATGQRLGFQNSGLGLLNSSSFFFIFWRSCDAGSWSYKGIKLLFLMTLSKMPKSGNSTSGWAAFDTNHRKKHGIETENKVDSFPPLLDVISSDPLKNSEMNYIPSTRTFSSVVQPSAASASTLLGLKVIAGETSNLPTVEKLEKIYSWAEQSLIEDILSAVNNDEDQASALLKAMELPCFQVSEMDSTEQRSTREDQVDKSERSEAGNSLENHRPSENQVELISGQIFSVPIEPEWEDDDVYISHRKDAMRMIRLANQHSRAANNAYVRGDHFSARQLSLKAREEWLVAEKLNANAAKEILGIRNKIYDPWKLDLHGLHASEATSALKDHLRKIETNRPSYIHSPAHPDGDGMSSSLESVACPDTEGQEQRVLLGRRPKLLHVITGVGTHSKGQAALPATVRTFLIENGLAKALDGFDLIFHSVKKFCFVEPYSSPQVPSHLTLESRPFNQCTVCNTQSIHRIKWSHIPESKVKTAKLKSDTSVAELARLVMEAKGVPDIIVNNAGAINSNNKLWEVPVEEFDTVMDTNIKGTANVLRHFLPPMVERKQGIIVNMSSGWGRSAAAEVAPYCASKWAIEGLTRSVAKELPAGMAIVALSPGVINTDMLVSCFGSSASLYQTPDAWAPKAATMILNLTSEDNGASLSVA</sequence>
<dbReference type="SUPFAM" id="SSF54928">
    <property type="entry name" value="RNA-binding domain, RBD"/>
    <property type="match status" value="1"/>
</dbReference>
<dbReference type="EMBL" id="JAINDJ010000002">
    <property type="protein sequence ID" value="KAG9456907.1"/>
    <property type="molecule type" value="Genomic_DNA"/>
</dbReference>
<evidence type="ECO:0000256" key="1">
    <source>
        <dbReference type="PROSITE-ProRule" id="PRU00176"/>
    </source>
</evidence>
<evidence type="ECO:0008006" key="7">
    <source>
        <dbReference type="Google" id="ProtNLM"/>
    </source>
</evidence>